<name>A0AAE1WG99_9LAMI</name>
<protein>
    <submittedName>
        <fullName evidence="5">Ubiquitin carboxyl-terminal hydrolase 23</fullName>
    </submittedName>
</protein>
<evidence type="ECO:0000313" key="5">
    <source>
        <dbReference type="EMBL" id="KAK4392786.1"/>
    </source>
</evidence>
<keyword evidence="3" id="KW-1133">Transmembrane helix</keyword>
<feature type="region of interest" description="Disordered" evidence="2">
    <location>
        <begin position="559"/>
        <end position="596"/>
    </location>
</feature>
<evidence type="ECO:0000313" key="6">
    <source>
        <dbReference type="Proteomes" id="UP001289374"/>
    </source>
</evidence>
<dbReference type="InterPro" id="IPR018200">
    <property type="entry name" value="USP_CS"/>
</dbReference>
<dbReference type="Pfam" id="PF00443">
    <property type="entry name" value="UCH"/>
    <property type="match status" value="1"/>
</dbReference>
<evidence type="ECO:0000256" key="2">
    <source>
        <dbReference type="SAM" id="MobiDB-lite"/>
    </source>
</evidence>
<dbReference type="PROSITE" id="PS00972">
    <property type="entry name" value="USP_1"/>
    <property type="match status" value="1"/>
</dbReference>
<feature type="compositionally biased region" description="Basic and acidic residues" evidence="2">
    <location>
        <begin position="636"/>
        <end position="648"/>
    </location>
</feature>
<keyword evidence="3" id="KW-0472">Membrane</keyword>
<dbReference type="GO" id="GO:0004843">
    <property type="term" value="F:cysteine-type deubiquitinase activity"/>
    <property type="evidence" value="ECO:0007669"/>
    <property type="project" value="InterPro"/>
</dbReference>
<keyword evidence="5" id="KW-0378">Hydrolase</keyword>
<feature type="region of interest" description="Disordered" evidence="2">
    <location>
        <begin position="709"/>
        <end position="819"/>
    </location>
</feature>
<dbReference type="InterPro" id="IPR038765">
    <property type="entry name" value="Papain-like_cys_pep_sf"/>
</dbReference>
<keyword evidence="3" id="KW-0812">Transmembrane</keyword>
<feature type="region of interest" description="Disordered" evidence="2">
    <location>
        <begin position="45"/>
        <end position="73"/>
    </location>
</feature>
<feature type="domain" description="USP" evidence="4">
    <location>
        <begin position="88"/>
        <end position="395"/>
    </location>
</feature>
<keyword evidence="6" id="KW-1185">Reference proteome</keyword>
<dbReference type="PANTHER" id="PTHR24006:SF663">
    <property type="entry name" value="UBIQUITIN CARBOXYL-TERMINAL HYDROLASE 23"/>
    <property type="match status" value="1"/>
</dbReference>
<dbReference type="PROSITE" id="PS00973">
    <property type="entry name" value="USP_2"/>
    <property type="match status" value="1"/>
</dbReference>
<dbReference type="InterPro" id="IPR028889">
    <property type="entry name" value="USP"/>
</dbReference>
<proteinExistence type="inferred from homology"/>
<evidence type="ECO:0000259" key="4">
    <source>
        <dbReference type="PROSITE" id="PS50235"/>
    </source>
</evidence>
<reference evidence="5" key="1">
    <citation type="submission" date="2020-06" db="EMBL/GenBank/DDBJ databases">
        <authorList>
            <person name="Li T."/>
            <person name="Hu X."/>
            <person name="Zhang T."/>
            <person name="Song X."/>
            <person name="Zhang H."/>
            <person name="Dai N."/>
            <person name="Sheng W."/>
            <person name="Hou X."/>
            <person name="Wei L."/>
        </authorList>
    </citation>
    <scope>NUCLEOTIDE SEQUENCE</scope>
    <source>
        <strain evidence="5">K16</strain>
        <tissue evidence="5">Leaf</tissue>
    </source>
</reference>
<dbReference type="AlphaFoldDB" id="A0AAE1WG99"/>
<dbReference type="FunFam" id="3.90.70.10:FF:000078">
    <property type="entry name" value="Ubiquitin carboxyl-terminal hydrolase 23"/>
    <property type="match status" value="1"/>
</dbReference>
<feature type="transmembrane region" description="Helical" evidence="3">
    <location>
        <begin position="907"/>
        <end position="924"/>
    </location>
</feature>
<dbReference type="GO" id="GO:0005829">
    <property type="term" value="C:cytosol"/>
    <property type="evidence" value="ECO:0007669"/>
    <property type="project" value="TreeGrafter"/>
</dbReference>
<dbReference type="PANTHER" id="PTHR24006">
    <property type="entry name" value="UBIQUITIN CARBOXYL-TERMINAL HYDROLASE"/>
    <property type="match status" value="1"/>
</dbReference>
<dbReference type="InterPro" id="IPR050164">
    <property type="entry name" value="Peptidase_C19"/>
</dbReference>
<dbReference type="CDD" id="cd02661">
    <property type="entry name" value="Peptidase_C19E"/>
    <property type="match status" value="1"/>
</dbReference>
<feature type="compositionally biased region" description="Basic and acidic residues" evidence="2">
    <location>
        <begin position="61"/>
        <end position="71"/>
    </location>
</feature>
<dbReference type="InterPro" id="IPR001394">
    <property type="entry name" value="Peptidase_C19_UCH"/>
</dbReference>
<dbReference type="Proteomes" id="UP001289374">
    <property type="component" value="Unassembled WGS sequence"/>
</dbReference>
<feature type="transmembrane region" description="Helical" evidence="3">
    <location>
        <begin position="1069"/>
        <end position="1087"/>
    </location>
</feature>
<evidence type="ECO:0000256" key="3">
    <source>
        <dbReference type="SAM" id="Phobius"/>
    </source>
</evidence>
<feature type="compositionally biased region" description="Basic residues" evidence="2">
    <location>
        <begin position="709"/>
        <end position="729"/>
    </location>
</feature>
<feature type="region of interest" description="Disordered" evidence="2">
    <location>
        <begin position="626"/>
        <end position="661"/>
    </location>
</feature>
<dbReference type="GO" id="GO:0016579">
    <property type="term" value="P:protein deubiquitination"/>
    <property type="evidence" value="ECO:0007669"/>
    <property type="project" value="InterPro"/>
</dbReference>
<comment type="similarity">
    <text evidence="1">Belongs to the peptidase C19 family.</text>
</comment>
<dbReference type="GO" id="GO:0005634">
    <property type="term" value="C:nucleus"/>
    <property type="evidence" value="ECO:0007669"/>
    <property type="project" value="TreeGrafter"/>
</dbReference>
<comment type="caution">
    <text evidence="5">The sequence shown here is derived from an EMBL/GenBank/DDBJ whole genome shotgun (WGS) entry which is preliminary data.</text>
</comment>
<feature type="compositionally biased region" description="Polar residues" evidence="2">
    <location>
        <begin position="567"/>
        <end position="585"/>
    </location>
</feature>
<gene>
    <name evidence="5" type="ORF">Sango_2056400</name>
</gene>
<dbReference type="EMBL" id="JACGWL010000011">
    <property type="protein sequence ID" value="KAK4392786.1"/>
    <property type="molecule type" value="Genomic_DNA"/>
</dbReference>
<organism evidence="5 6">
    <name type="scientific">Sesamum angolense</name>
    <dbReference type="NCBI Taxonomy" id="2727404"/>
    <lineage>
        <taxon>Eukaryota</taxon>
        <taxon>Viridiplantae</taxon>
        <taxon>Streptophyta</taxon>
        <taxon>Embryophyta</taxon>
        <taxon>Tracheophyta</taxon>
        <taxon>Spermatophyta</taxon>
        <taxon>Magnoliopsida</taxon>
        <taxon>eudicotyledons</taxon>
        <taxon>Gunneridae</taxon>
        <taxon>Pentapetalae</taxon>
        <taxon>asterids</taxon>
        <taxon>lamiids</taxon>
        <taxon>Lamiales</taxon>
        <taxon>Pedaliaceae</taxon>
        <taxon>Sesamum</taxon>
    </lineage>
</organism>
<evidence type="ECO:0000256" key="1">
    <source>
        <dbReference type="ARBA" id="ARBA00009085"/>
    </source>
</evidence>
<accession>A0AAE1WG99</accession>
<feature type="region of interest" description="Disordered" evidence="2">
    <location>
        <begin position="457"/>
        <end position="485"/>
    </location>
</feature>
<feature type="compositionally biased region" description="Polar residues" evidence="2">
    <location>
        <begin position="763"/>
        <end position="785"/>
    </location>
</feature>
<dbReference type="SUPFAM" id="SSF54001">
    <property type="entry name" value="Cysteine proteinases"/>
    <property type="match status" value="1"/>
</dbReference>
<dbReference type="PROSITE" id="PS50235">
    <property type="entry name" value="USP_3"/>
    <property type="match status" value="1"/>
</dbReference>
<reference evidence="5" key="2">
    <citation type="journal article" date="2024" name="Plant">
        <title>Genomic evolution and insights into agronomic trait innovations of Sesamum species.</title>
        <authorList>
            <person name="Miao H."/>
            <person name="Wang L."/>
            <person name="Qu L."/>
            <person name="Liu H."/>
            <person name="Sun Y."/>
            <person name="Le M."/>
            <person name="Wang Q."/>
            <person name="Wei S."/>
            <person name="Zheng Y."/>
            <person name="Lin W."/>
            <person name="Duan Y."/>
            <person name="Cao H."/>
            <person name="Xiong S."/>
            <person name="Wang X."/>
            <person name="Wei L."/>
            <person name="Li C."/>
            <person name="Ma Q."/>
            <person name="Ju M."/>
            <person name="Zhao R."/>
            <person name="Li G."/>
            <person name="Mu C."/>
            <person name="Tian Q."/>
            <person name="Mei H."/>
            <person name="Zhang T."/>
            <person name="Gao T."/>
            <person name="Zhang H."/>
        </authorList>
    </citation>
    <scope>NUCLEOTIDE SEQUENCE</scope>
    <source>
        <strain evidence="5">K16</strain>
    </source>
</reference>
<sequence>MGEAAPIVSGLDSDSALFHRRIEFHAARKPFNGFGNNSSNGFKLVTLNPNSESHKASGSGKKGDKPEHPEIGLDPELSFEISFRRIGAGLRNLGNTCFLNSVLQCLTYTEPLAAYLQSGKHQSSCRTAGFCALCAIQKHVSRALQSTGRILEPKDLVSNLRCILGISRNFRNARQEDAHEYMVNLLESMHKCCLPSGLPSESPSAYEKSLVHKIFGGRLRSQVKCMQCSFCSNKFDPFLDLSLEIVKADSLRKALAHFTAKEQLDGGAKQYQCQQCKQKVKALKQLTIHKAPYVLTVHLKRFGSHVPGQKIDKKIAFEPTLDLKPYVTGPYDGDLKYTLYGVLVHAGWSTHSGHYYCFVRTSSGMWYSLDDNQVVQVNERKVLEQKAYMLFYVRDRRSFPTKKPVDVVHKEKIVMNAVGNAAYSKFNLELKEKGQNGSIEKKLDGSFSAPLSVKDAQVTTAPREIPSKKISSQNADGKMDEREDHSTIDVNSVGRKGESCSTVEDSGCTAAKDVPCNNSFSVTADKKPSMGLFPNCNVPQDSLQRKGSSDVVIQSACYKDHPKENPNESTQTPPNSSVLCPSSGDTCKMDGTNSEMHDGKIMPMAVIAEAWNKVSHEKSLKRNINGESQIGVPPRKTGDKETHGDGRRMRGVRSKLSSSPATGEHLCLGIAETKRPELKVKRKLFKYQVAAMSLSSNIIFGARFCMRKKTHKQRKRSSQQKNSPTRKHVLGGNDLPSDLGPSVSDASSPTHSQKKKAECGSDVDNQNLSDKNTGGKGRTSSNGINNEFRERVVPDGTTLSAEKQPPVRQSAAQVPGDSEGYTREMRQTGLMSILTRGLEETTVARWDDMGVSVSDNSEARATQIGFIGDEWDEEYDRGKRKKGELQLVGFIGLETLLGYNIGLGWGVPWASVFLLGFLSHLGWLDARLYVQMEPIQVVFSRFSETPYCVYGQLIEALLGRPGEDGDENTTFDPLSVLMCIYVESDFQNARAALVGMWYRYTQLQSEYNSSRTTGVNPPEEVSEKVLQHGGSVSWSVGLGGPGITVPLAGAGSTPSITCRAWELPTVSTAFCLFSVLLGVSILTSLTLCFP</sequence>
<dbReference type="Gene3D" id="3.90.70.10">
    <property type="entry name" value="Cysteine proteinases"/>
    <property type="match status" value="1"/>
</dbReference>